<evidence type="ECO:0000259" key="3">
    <source>
        <dbReference type="PROSITE" id="PS50977"/>
    </source>
</evidence>
<feature type="DNA-binding region" description="H-T-H motif" evidence="2">
    <location>
        <begin position="28"/>
        <end position="47"/>
    </location>
</feature>
<dbReference type="InterPro" id="IPR050109">
    <property type="entry name" value="HTH-type_TetR-like_transc_reg"/>
</dbReference>
<organism evidence="4 5">
    <name type="scientific">Chitinophaga jiangningensis</name>
    <dbReference type="NCBI Taxonomy" id="1419482"/>
    <lineage>
        <taxon>Bacteria</taxon>
        <taxon>Pseudomonadati</taxon>
        <taxon>Bacteroidota</taxon>
        <taxon>Chitinophagia</taxon>
        <taxon>Chitinophagales</taxon>
        <taxon>Chitinophagaceae</taxon>
        <taxon>Chitinophaga</taxon>
    </lineage>
</organism>
<dbReference type="STRING" id="1419482.SAMN05444266_1128"/>
<sequence length="210" mass="24405">MEGYSEKQLGILLVAERLFADKGFHGTSVRDIAQEADVNIAMISYYFGSKDKLLEAVFRYRMTATKAFIQDLVDNDTMGPLEKIYSLIDRYVNKMLNEQNFQCIMNREQMNREQSPVKDLIWELKREMMGLMEPIVTRAQEEGTFYKDVDVVLLMSSLFGTIHQVVPAKSYIRSSPEFADMPDDEFVEYLKVRVSAHLKKMFKAILTHEF</sequence>
<evidence type="ECO:0000256" key="1">
    <source>
        <dbReference type="ARBA" id="ARBA00023125"/>
    </source>
</evidence>
<evidence type="ECO:0000313" key="4">
    <source>
        <dbReference type="EMBL" id="SHM84291.1"/>
    </source>
</evidence>
<dbReference type="OrthoDB" id="9789566at2"/>
<dbReference type="Proteomes" id="UP000184420">
    <property type="component" value="Unassembled WGS sequence"/>
</dbReference>
<dbReference type="InterPro" id="IPR013570">
    <property type="entry name" value="Tscrpt_reg_YsiA_C"/>
</dbReference>
<dbReference type="Pfam" id="PF08359">
    <property type="entry name" value="TetR_C_4"/>
    <property type="match status" value="1"/>
</dbReference>
<dbReference type="PROSITE" id="PS50977">
    <property type="entry name" value="HTH_TETR_2"/>
    <property type="match status" value="1"/>
</dbReference>
<name>A0A1M7M187_9BACT</name>
<proteinExistence type="predicted"/>
<dbReference type="InterPro" id="IPR023772">
    <property type="entry name" value="DNA-bd_HTH_TetR-type_CS"/>
</dbReference>
<evidence type="ECO:0000256" key="2">
    <source>
        <dbReference type="PROSITE-ProRule" id="PRU00335"/>
    </source>
</evidence>
<reference evidence="4 5" key="1">
    <citation type="submission" date="2016-11" db="EMBL/GenBank/DDBJ databases">
        <authorList>
            <person name="Jaros S."/>
            <person name="Januszkiewicz K."/>
            <person name="Wedrychowicz H."/>
        </authorList>
    </citation>
    <scope>NUCLEOTIDE SEQUENCE [LARGE SCALE GENOMIC DNA]</scope>
    <source>
        <strain evidence="4 5">DSM 27406</strain>
    </source>
</reference>
<keyword evidence="5" id="KW-1185">Reference proteome</keyword>
<dbReference type="PRINTS" id="PR00455">
    <property type="entry name" value="HTHTETR"/>
</dbReference>
<dbReference type="SUPFAM" id="SSF46689">
    <property type="entry name" value="Homeodomain-like"/>
    <property type="match status" value="1"/>
</dbReference>
<dbReference type="SUPFAM" id="SSF48498">
    <property type="entry name" value="Tetracyclin repressor-like, C-terminal domain"/>
    <property type="match status" value="1"/>
</dbReference>
<dbReference type="AlphaFoldDB" id="A0A1M7M187"/>
<dbReference type="PANTHER" id="PTHR30328:SF54">
    <property type="entry name" value="HTH-TYPE TRANSCRIPTIONAL REPRESSOR SCO4008"/>
    <property type="match status" value="1"/>
</dbReference>
<dbReference type="RefSeq" id="WP_073086933.1">
    <property type="nucleotide sequence ID" value="NZ_FRBL01000012.1"/>
</dbReference>
<dbReference type="EMBL" id="FRBL01000012">
    <property type="protein sequence ID" value="SHM84291.1"/>
    <property type="molecule type" value="Genomic_DNA"/>
</dbReference>
<gene>
    <name evidence="4" type="ORF">SAMN05444266_1128</name>
</gene>
<dbReference type="InterPro" id="IPR036271">
    <property type="entry name" value="Tet_transcr_reg_TetR-rel_C_sf"/>
</dbReference>
<accession>A0A1M7M187</accession>
<dbReference type="PANTHER" id="PTHR30328">
    <property type="entry name" value="TRANSCRIPTIONAL REPRESSOR"/>
    <property type="match status" value="1"/>
</dbReference>
<dbReference type="InterPro" id="IPR001647">
    <property type="entry name" value="HTH_TetR"/>
</dbReference>
<dbReference type="Pfam" id="PF00440">
    <property type="entry name" value="TetR_N"/>
    <property type="match status" value="1"/>
</dbReference>
<keyword evidence="1 2" id="KW-0238">DNA-binding</keyword>
<protein>
    <submittedName>
        <fullName evidence="4">Transcriptional regulator, TetR family</fullName>
    </submittedName>
</protein>
<dbReference type="GO" id="GO:0003677">
    <property type="term" value="F:DNA binding"/>
    <property type="evidence" value="ECO:0007669"/>
    <property type="project" value="UniProtKB-UniRule"/>
</dbReference>
<evidence type="ECO:0000313" key="5">
    <source>
        <dbReference type="Proteomes" id="UP000184420"/>
    </source>
</evidence>
<feature type="domain" description="HTH tetR-type" evidence="3">
    <location>
        <begin position="5"/>
        <end position="65"/>
    </location>
</feature>
<dbReference type="Gene3D" id="1.10.357.10">
    <property type="entry name" value="Tetracycline Repressor, domain 2"/>
    <property type="match status" value="1"/>
</dbReference>
<dbReference type="InterPro" id="IPR009057">
    <property type="entry name" value="Homeodomain-like_sf"/>
</dbReference>
<dbReference type="PROSITE" id="PS01081">
    <property type="entry name" value="HTH_TETR_1"/>
    <property type="match status" value="1"/>
</dbReference>